<organism evidence="8 9">
    <name type="scientific">Sphingobium boeckii</name>
    <dbReference type="NCBI Taxonomy" id="1082345"/>
    <lineage>
        <taxon>Bacteria</taxon>
        <taxon>Pseudomonadati</taxon>
        <taxon>Pseudomonadota</taxon>
        <taxon>Alphaproteobacteria</taxon>
        <taxon>Sphingomonadales</taxon>
        <taxon>Sphingomonadaceae</taxon>
        <taxon>Sphingobium</taxon>
    </lineage>
</organism>
<evidence type="ECO:0000256" key="1">
    <source>
        <dbReference type="ARBA" id="ARBA00012417"/>
    </source>
</evidence>
<comment type="similarity">
    <text evidence="6">Belongs to the DNA polymerase HolA subunit family.</text>
</comment>
<dbReference type="PANTHER" id="PTHR34388">
    <property type="entry name" value="DNA POLYMERASE III SUBUNIT DELTA"/>
    <property type="match status" value="1"/>
</dbReference>
<evidence type="ECO:0000256" key="7">
    <source>
        <dbReference type="ARBA" id="ARBA00049244"/>
    </source>
</evidence>
<protein>
    <recommendedName>
        <fullName evidence="1">DNA-directed DNA polymerase</fullName>
        <ecNumber evidence="1">2.7.7.7</ecNumber>
    </recommendedName>
</protein>
<comment type="caution">
    <text evidence="8">The sequence shown here is derived from an EMBL/GenBank/DDBJ whole genome shotgun (WGS) entry which is preliminary data.</text>
</comment>
<name>A0A7W9AEI0_9SPHN</name>
<dbReference type="Gene3D" id="1.20.272.10">
    <property type="match status" value="1"/>
</dbReference>
<dbReference type="PANTHER" id="PTHR34388:SF1">
    <property type="entry name" value="DNA POLYMERASE III SUBUNIT DELTA"/>
    <property type="match status" value="1"/>
</dbReference>
<dbReference type="RefSeq" id="WP_184014362.1">
    <property type="nucleotide sequence ID" value="NZ_JACIJC010000001.1"/>
</dbReference>
<dbReference type="EMBL" id="JACIJC010000001">
    <property type="protein sequence ID" value="MBB5684103.1"/>
    <property type="molecule type" value="Genomic_DNA"/>
</dbReference>
<accession>A0A7W9AEI0</accession>
<dbReference type="GO" id="GO:0006261">
    <property type="term" value="P:DNA-templated DNA replication"/>
    <property type="evidence" value="ECO:0007669"/>
    <property type="project" value="TreeGrafter"/>
</dbReference>
<keyword evidence="5" id="KW-0239">DNA-directed DNA polymerase</keyword>
<dbReference type="GO" id="GO:0009360">
    <property type="term" value="C:DNA polymerase III complex"/>
    <property type="evidence" value="ECO:0007669"/>
    <property type="project" value="TreeGrafter"/>
</dbReference>
<evidence type="ECO:0000256" key="4">
    <source>
        <dbReference type="ARBA" id="ARBA00022705"/>
    </source>
</evidence>
<comment type="catalytic activity">
    <reaction evidence="7">
        <text>DNA(n) + a 2'-deoxyribonucleoside 5'-triphosphate = DNA(n+1) + diphosphate</text>
        <dbReference type="Rhea" id="RHEA:22508"/>
        <dbReference type="Rhea" id="RHEA-COMP:17339"/>
        <dbReference type="Rhea" id="RHEA-COMP:17340"/>
        <dbReference type="ChEBI" id="CHEBI:33019"/>
        <dbReference type="ChEBI" id="CHEBI:61560"/>
        <dbReference type="ChEBI" id="CHEBI:173112"/>
        <dbReference type="EC" id="2.7.7.7"/>
    </reaction>
</comment>
<dbReference type="GO" id="GO:0003677">
    <property type="term" value="F:DNA binding"/>
    <property type="evidence" value="ECO:0007669"/>
    <property type="project" value="InterPro"/>
</dbReference>
<reference evidence="8 9" key="1">
    <citation type="submission" date="2020-08" db="EMBL/GenBank/DDBJ databases">
        <title>Genomic Encyclopedia of Type Strains, Phase IV (KMG-IV): sequencing the most valuable type-strain genomes for metagenomic binning, comparative biology and taxonomic classification.</title>
        <authorList>
            <person name="Goeker M."/>
        </authorList>
    </citation>
    <scope>NUCLEOTIDE SEQUENCE [LARGE SCALE GENOMIC DNA]</scope>
    <source>
        <strain evidence="8 9">DSM 25079</strain>
    </source>
</reference>
<dbReference type="NCBIfam" id="TIGR01128">
    <property type="entry name" value="holA"/>
    <property type="match status" value="1"/>
</dbReference>
<keyword evidence="2 8" id="KW-0808">Transferase</keyword>
<dbReference type="AlphaFoldDB" id="A0A7W9AEI0"/>
<evidence type="ECO:0000313" key="8">
    <source>
        <dbReference type="EMBL" id="MBB5684103.1"/>
    </source>
</evidence>
<evidence type="ECO:0000313" key="9">
    <source>
        <dbReference type="Proteomes" id="UP000549617"/>
    </source>
</evidence>
<dbReference type="InterPro" id="IPR008921">
    <property type="entry name" value="DNA_pol3_clamp-load_cplx_C"/>
</dbReference>
<sequence length="343" mass="35468">MKANKGQIERALDAPPADIRMFLLHGPDESGSRALADRLERAMGPDAERIDLDSAGLKGDPARLADEAASLSLFGGARHIRLALAGAEDALAAIQALIESPQAGNPVVAMAGTLRGTSALLKYALSEPAIMSFASYVPEGQDADRLATAMARDAGLRLSGSDVGKRLAAAASGDRAILAQEIEKFALYLDAAPDRPGELDHAALDALGADSDDGDTARLVDAVMGGNPAGVSDEVGKLASVGIEGIPLLRAVMKRAQQLAGYRAEVDQGSSIDAVLAAAGKSLFWKDKATVQRQLGLWRSDRLATALSRLMAAERAVKSSGSLGAVAAEAELLAISRAAARSR</sequence>
<keyword evidence="4" id="KW-0235">DNA replication</keyword>
<dbReference type="EC" id="2.7.7.7" evidence="1"/>
<dbReference type="Proteomes" id="UP000549617">
    <property type="component" value="Unassembled WGS sequence"/>
</dbReference>
<dbReference type="SUPFAM" id="SSF48019">
    <property type="entry name" value="post-AAA+ oligomerization domain-like"/>
    <property type="match status" value="1"/>
</dbReference>
<evidence type="ECO:0000256" key="2">
    <source>
        <dbReference type="ARBA" id="ARBA00022679"/>
    </source>
</evidence>
<evidence type="ECO:0000256" key="5">
    <source>
        <dbReference type="ARBA" id="ARBA00022932"/>
    </source>
</evidence>
<proteinExistence type="inferred from homology"/>
<gene>
    <name evidence="8" type="ORF">FHS49_000094</name>
</gene>
<evidence type="ECO:0000256" key="6">
    <source>
        <dbReference type="ARBA" id="ARBA00034754"/>
    </source>
</evidence>
<dbReference type="InterPro" id="IPR005790">
    <property type="entry name" value="DNA_polIII_delta"/>
</dbReference>
<evidence type="ECO:0000256" key="3">
    <source>
        <dbReference type="ARBA" id="ARBA00022695"/>
    </source>
</evidence>
<keyword evidence="9" id="KW-1185">Reference proteome</keyword>
<keyword evidence="3 8" id="KW-0548">Nucleotidyltransferase</keyword>
<dbReference type="GO" id="GO:0003887">
    <property type="term" value="F:DNA-directed DNA polymerase activity"/>
    <property type="evidence" value="ECO:0007669"/>
    <property type="project" value="UniProtKB-KW"/>
</dbReference>